<accession>X6LIM8</accession>
<proteinExistence type="predicted"/>
<dbReference type="Proteomes" id="UP000023152">
    <property type="component" value="Unassembled WGS sequence"/>
</dbReference>
<organism evidence="2 3">
    <name type="scientific">Reticulomyxa filosa</name>
    <dbReference type="NCBI Taxonomy" id="46433"/>
    <lineage>
        <taxon>Eukaryota</taxon>
        <taxon>Sar</taxon>
        <taxon>Rhizaria</taxon>
        <taxon>Retaria</taxon>
        <taxon>Foraminifera</taxon>
        <taxon>Monothalamids</taxon>
        <taxon>Reticulomyxidae</taxon>
        <taxon>Reticulomyxa</taxon>
    </lineage>
</organism>
<reference evidence="2 3" key="1">
    <citation type="journal article" date="2013" name="Curr. Biol.">
        <title>The Genome of the Foraminiferan Reticulomyxa filosa.</title>
        <authorList>
            <person name="Glockner G."/>
            <person name="Hulsmann N."/>
            <person name="Schleicher M."/>
            <person name="Noegel A.A."/>
            <person name="Eichinger L."/>
            <person name="Gallinger C."/>
            <person name="Pawlowski J."/>
            <person name="Sierra R."/>
            <person name="Euteneuer U."/>
            <person name="Pillet L."/>
            <person name="Moustafa A."/>
            <person name="Platzer M."/>
            <person name="Groth M."/>
            <person name="Szafranski K."/>
            <person name="Schliwa M."/>
        </authorList>
    </citation>
    <scope>NUCLEOTIDE SEQUENCE [LARGE SCALE GENOMIC DNA]</scope>
</reference>
<evidence type="ECO:0000256" key="1">
    <source>
        <dbReference type="SAM" id="SignalP"/>
    </source>
</evidence>
<dbReference type="EMBL" id="ASPP01039493">
    <property type="protein sequence ID" value="ETO00997.1"/>
    <property type="molecule type" value="Genomic_DNA"/>
</dbReference>
<feature type="chain" id="PRO_5004975411" evidence="1">
    <location>
        <begin position="23"/>
        <end position="213"/>
    </location>
</feature>
<sequence>MKFSLILVAMHVLNALLVVSSANTSNSSKNLTKEQTYSNHHNNMDMLATPLNKLISYYISYVRMSKTLKCAQYSQSYKLAILSFVGIFNEGSMVLENEIIRFPPSTLLTNCEKIAHIKMTAMIIKIKRKKYIHTKKKIVFIQKKYVHKKKFVNKKGVQRMDCIYDGFDLNKNFKKTKQHFITNGEVGVWQVDVDNDDFNTLPDRLQLLAHAFE</sequence>
<comment type="caution">
    <text evidence="2">The sequence shown here is derived from an EMBL/GenBank/DDBJ whole genome shotgun (WGS) entry which is preliminary data.</text>
</comment>
<evidence type="ECO:0000313" key="3">
    <source>
        <dbReference type="Proteomes" id="UP000023152"/>
    </source>
</evidence>
<keyword evidence="3" id="KW-1185">Reference proteome</keyword>
<keyword evidence="1" id="KW-0732">Signal</keyword>
<protein>
    <submittedName>
        <fullName evidence="2">Uncharacterized protein</fullName>
    </submittedName>
</protein>
<name>X6LIM8_RETFI</name>
<evidence type="ECO:0000313" key="2">
    <source>
        <dbReference type="EMBL" id="ETO00997.1"/>
    </source>
</evidence>
<feature type="signal peptide" evidence="1">
    <location>
        <begin position="1"/>
        <end position="22"/>
    </location>
</feature>
<dbReference type="AlphaFoldDB" id="X6LIM8"/>
<gene>
    <name evidence="2" type="ORF">RFI_36443</name>
</gene>